<gene>
    <name evidence="2" type="ORF">AVEN_46599_1</name>
</gene>
<proteinExistence type="predicted"/>
<accession>A0A4Y2P1M7</accession>
<evidence type="ECO:0000256" key="1">
    <source>
        <dbReference type="SAM" id="MobiDB-lite"/>
    </source>
</evidence>
<sequence>MHLSDGRCNSSTTEAGVLMVTTGQGRTSPVGGTHYHRKRASPNHYYTQKGSETSLTYPAASHSRTLGAPSGTHAFLTTFKLLLYICEL</sequence>
<reference evidence="2 3" key="1">
    <citation type="journal article" date="2019" name="Sci. Rep.">
        <title>Orb-weaving spider Araneus ventricosus genome elucidates the spidroin gene catalogue.</title>
        <authorList>
            <person name="Kono N."/>
            <person name="Nakamura H."/>
            <person name="Ohtoshi R."/>
            <person name="Moran D.A.P."/>
            <person name="Shinohara A."/>
            <person name="Yoshida Y."/>
            <person name="Fujiwara M."/>
            <person name="Mori M."/>
            <person name="Tomita M."/>
            <person name="Arakawa K."/>
        </authorList>
    </citation>
    <scope>NUCLEOTIDE SEQUENCE [LARGE SCALE GENOMIC DNA]</scope>
</reference>
<protein>
    <submittedName>
        <fullName evidence="2">Uncharacterized protein</fullName>
    </submittedName>
</protein>
<name>A0A4Y2P1M7_ARAVE</name>
<feature type="region of interest" description="Disordered" evidence="1">
    <location>
        <begin position="19"/>
        <end position="38"/>
    </location>
</feature>
<dbReference type="EMBL" id="BGPR01130573">
    <property type="protein sequence ID" value="GBN44919.1"/>
    <property type="molecule type" value="Genomic_DNA"/>
</dbReference>
<evidence type="ECO:0000313" key="3">
    <source>
        <dbReference type="Proteomes" id="UP000499080"/>
    </source>
</evidence>
<dbReference type="AlphaFoldDB" id="A0A4Y2P1M7"/>
<dbReference type="Proteomes" id="UP000499080">
    <property type="component" value="Unassembled WGS sequence"/>
</dbReference>
<comment type="caution">
    <text evidence="2">The sequence shown here is derived from an EMBL/GenBank/DDBJ whole genome shotgun (WGS) entry which is preliminary data.</text>
</comment>
<organism evidence="2 3">
    <name type="scientific">Araneus ventricosus</name>
    <name type="common">Orbweaver spider</name>
    <name type="synonym">Epeira ventricosa</name>
    <dbReference type="NCBI Taxonomy" id="182803"/>
    <lineage>
        <taxon>Eukaryota</taxon>
        <taxon>Metazoa</taxon>
        <taxon>Ecdysozoa</taxon>
        <taxon>Arthropoda</taxon>
        <taxon>Chelicerata</taxon>
        <taxon>Arachnida</taxon>
        <taxon>Araneae</taxon>
        <taxon>Araneomorphae</taxon>
        <taxon>Entelegynae</taxon>
        <taxon>Araneoidea</taxon>
        <taxon>Araneidae</taxon>
        <taxon>Araneus</taxon>
    </lineage>
</organism>
<evidence type="ECO:0000313" key="2">
    <source>
        <dbReference type="EMBL" id="GBN44919.1"/>
    </source>
</evidence>
<keyword evidence="3" id="KW-1185">Reference proteome</keyword>